<dbReference type="InterPro" id="IPR012337">
    <property type="entry name" value="RNaseH-like_sf"/>
</dbReference>
<gene>
    <name evidence="2" type="ORF">PSYICH_LOCUS1088</name>
</gene>
<dbReference type="OrthoDB" id="6781995at2759"/>
<dbReference type="AlphaFoldDB" id="A0A9P0G789"/>
<dbReference type="Proteomes" id="UP001153636">
    <property type="component" value="Chromosome 1"/>
</dbReference>
<dbReference type="SUPFAM" id="SSF53098">
    <property type="entry name" value="Ribonuclease H-like"/>
    <property type="match status" value="1"/>
</dbReference>
<feature type="domain" description="DUF4371" evidence="1">
    <location>
        <begin position="26"/>
        <end position="187"/>
    </location>
</feature>
<organism evidence="2 3">
    <name type="scientific">Psylliodes chrysocephalus</name>
    <dbReference type="NCBI Taxonomy" id="3402493"/>
    <lineage>
        <taxon>Eukaryota</taxon>
        <taxon>Metazoa</taxon>
        <taxon>Ecdysozoa</taxon>
        <taxon>Arthropoda</taxon>
        <taxon>Hexapoda</taxon>
        <taxon>Insecta</taxon>
        <taxon>Pterygota</taxon>
        <taxon>Neoptera</taxon>
        <taxon>Endopterygota</taxon>
        <taxon>Coleoptera</taxon>
        <taxon>Polyphaga</taxon>
        <taxon>Cucujiformia</taxon>
        <taxon>Chrysomeloidea</taxon>
        <taxon>Chrysomelidae</taxon>
        <taxon>Galerucinae</taxon>
        <taxon>Alticini</taxon>
        <taxon>Psylliodes</taxon>
    </lineage>
</organism>
<dbReference type="InterPro" id="IPR025398">
    <property type="entry name" value="DUF4371"/>
</dbReference>
<sequence length="293" mass="33926">MFYRKLENGEILRRDWAIYSKSTATRELAFRDSIEKIGEDHRGNYLGAIELLSEYDPFLKYHIRRLANRGKDTVSYLSKDICDEIVGIISNEVLKKIVKQIKVNKYYSVSLDSTPDITHHDQLTIILRFCDSNVLLVERFVGFQENVRHGAKELEDTVLNILKSMEIPLKDCRGQSYDNASNMSGKYSELQTRIKARNNLAHSLNLVVQNAADCCLESTAFFMMVQEIYTFFTASSYKWNLLSQFIKVSENEKLLTNRVNTTRWLSRFDAIEALASIKIEQLSQNREEKCCES</sequence>
<accession>A0A9P0G789</accession>
<proteinExistence type="predicted"/>
<dbReference type="PANTHER" id="PTHR45749:SF23">
    <property type="entry name" value="ZINC FINGER MYM-TYPE PROTEIN 1-LIKE"/>
    <property type="match status" value="1"/>
</dbReference>
<evidence type="ECO:0000313" key="2">
    <source>
        <dbReference type="EMBL" id="CAH1099485.1"/>
    </source>
</evidence>
<dbReference type="EMBL" id="OV651813">
    <property type="protein sequence ID" value="CAH1099485.1"/>
    <property type="molecule type" value="Genomic_DNA"/>
</dbReference>
<keyword evidence="3" id="KW-1185">Reference proteome</keyword>
<evidence type="ECO:0000259" key="1">
    <source>
        <dbReference type="Pfam" id="PF14291"/>
    </source>
</evidence>
<dbReference type="Pfam" id="PF14291">
    <property type="entry name" value="DUF4371"/>
    <property type="match status" value="1"/>
</dbReference>
<evidence type="ECO:0000313" key="3">
    <source>
        <dbReference type="Proteomes" id="UP001153636"/>
    </source>
</evidence>
<name>A0A9P0G789_9CUCU</name>
<dbReference type="PANTHER" id="PTHR45749">
    <property type="match status" value="1"/>
</dbReference>
<reference evidence="2" key="1">
    <citation type="submission" date="2022-01" db="EMBL/GenBank/DDBJ databases">
        <authorList>
            <person name="King R."/>
        </authorList>
    </citation>
    <scope>NUCLEOTIDE SEQUENCE</scope>
</reference>
<protein>
    <recommendedName>
        <fullName evidence="1">DUF4371 domain-containing protein</fullName>
    </recommendedName>
</protein>